<organism evidence="1">
    <name type="scientific">marine sediment metagenome</name>
    <dbReference type="NCBI Taxonomy" id="412755"/>
    <lineage>
        <taxon>unclassified sequences</taxon>
        <taxon>metagenomes</taxon>
        <taxon>ecological metagenomes</taxon>
    </lineage>
</organism>
<dbReference type="EMBL" id="LAZR01001985">
    <property type="protein sequence ID" value="KKN36164.1"/>
    <property type="molecule type" value="Genomic_DNA"/>
</dbReference>
<evidence type="ECO:0000313" key="1">
    <source>
        <dbReference type="EMBL" id="KKN36164.1"/>
    </source>
</evidence>
<comment type="caution">
    <text evidence="1">The sequence shown here is derived from an EMBL/GenBank/DDBJ whole genome shotgun (WGS) entry which is preliminary data.</text>
</comment>
<accession>A0A0F9Q118</accession>
<sequence length="69" mass="8335">MAKKQKRYTFKVHVEITREGKSKPVPFHEAPVIWHRCKKKNVLLLESELIEMLSRLNQHGWARLEKRKK</sequence>
<protein>
    <submittedName>
        <fullName evidence="1">Uncharacterized protein</fullName>
    </submittedName>
</protein>
<reference evidence="1" key="1">
    <citation type="journal article" date="2015" name="Nature">
        <title>Complex archaea that bridge the gap between prokaryotes and eukaryotes.</title>
        <authorList>
            <person name="Spang A."/>
            <person name="Saw J.H."/>
            <person name="Jorgensen S.L."/>
            <person name="Zaremba-Niedzwiedzka K."/>
            <person name="Martijn J."/>
            <person name="Lind A.E."/>
            <person name="van Eijk R."/>
            <person name="Schleper C."/>
            <person name="Guy L."/>
            <person name="Ettema T.J."/>
        </authorList>
    </citation>
    <scope>NUCLEOTIDE SEQUENCE</scope>
</reference>
<dbReference type="AlphaFoldDB" id="A0A0F9Q118"/>
<proteinExistence type="predicted"/>
<name>A0A0F9Q118_9ZZZZ</name>
<gene>
    <name evidence="1" type="ORF">LCGC14_0776470</name>
</gene>